<sequence>MTTMTRNCWLVVVDGDGAMILENAGTVSAPDLRVIDRISTPGSEGAADRLSYGARAGGAEASDRARLAETAMVAMLMTRLSFAVRQSRTSRLAIAAPPHLLEAIRTRLDDNLRGRVVIMLPKTLTHKPLEQVVTVINDAMLRAA</sequence>
<evidence type="ECO:0000313" key="2">
    <source>
        <dbReference type="Proteomes" id="UP000481421"/>
    </source>
</evidence>
<protein>
    <submittedName>
        <fullName evidence="1">Host attachment protein</fullName>
    </submittedName>
</protein>
<dbReference type="Proteomes" id="UP000481421">
    <property type="component" value="Unassembled WGS sequence"/>
</dbReference>
<comment type="caution">
    <text evidence="1">The sequence shown here is derived from an EMBL/GenBank/DDBJ whole genome shotgun (WGS) entry which is preliminary data.</text>
</comment>
<gene>
    <name evidence="1" type="ORF">G3572_01535</name>
</gene>
<dbReference type="RefSeq" id="WP_164608914.1">
    <property type="nucleotide sequence ID" value="NZ_JAAIKE010000001.1"/>
</dbReference>
<organism evidence="1 2">
    <name type="scientific">Pseudotabrizicola algicola</name>
    <dbReference type="NCBI Taxonomy" id="2709381"/>
    <lineage>
        <taxon>Bacteria</taxon>
        <taxon>Pseudomonadati</taxon>
        <taxon>Pseudomonadota</taxon>
        <taxon>Alphaproteobacteria</taxon>
        <taxon>Rhodobacterales</taxon>
        <taxon>Paracoccaceae</taxon>
        <taxon>Pseudotabrizicola</taxon>
    </lineage>
</organism>
<name>A0A6B3RFX7_9RHOB</name>
<dbReference type="AlphaFoldDB" id="A0A6B3RFX7"/>
<keyword evidence="2" id="KW-1185">Reference proteome</keyword>
<proteinExistence type="predicted"/>
<reference evidence="1 2" key="1">
    <citation type="submission" date="2020-02" db="EMBL/GenBank/DDBJ databases">
        <title>Rhodobacter algicola sp. nov., isolated from microalga culture.</title>
        <authorList>
            <person name="Park C.-Y."/>
        </authorList>
    </citation>
    <scope>NUCLEOTIDE SEQUENCE [LARGE SCALE GENOMIC DNA]</scope>
    <source>
        <strain evidence="1 2">ETT8</strain>
    </source>
</reference>
<dbReference type="EMBL" id="JAAIKE010000001">
    <property type="protein sequence ID" value="NEX44870.1"/>
    <property type="molecule type" value="Genomic_DNA"/>
</dbReference>
<dbReference type="Pfam" id="PF18856">
    <property type="entry name" value="baeRF_family12"/>
    <property type="match status" value="1"/>
</dbReference>
<evidence type="ECO:0000313" key="1">
    <source>
        <dbReference type="EMBL" id="NEX44870.1"/>
    </source>
</evidence>
<accession>A0A6B3RFX7</accession>
<dbReference type="InterPro" id="IPR041374">
    <property type="entry name" value="BaeRF_family12"/>
</dbReference>